<dbReference type="OrthoDB" id="276989at2759"/>
<keyword evidence="8" id="KW-0496">Mitochondrion</keyword>
<dbReference type="InterPro" id="IPR023395">
    <property type="entry name" value="MCP_dom_sf"/>
</dbReference>
<comment type="caution">
    <text evidence="13">The sequence shown here is derived from an EMBL/GenBank/DDBJ whole genome shotgun (WGS) entry which is preliminary data.</text>
</comment>
<evidence type="ECO:0000256" key="2">
    <source>
        <dbReference type="ARBA" id="ARBA00006375"/>
    </source>
</evidence>
<keyword evidence="4 11" id="KW-0812">Transmembrane</keyword>
<evidence type="ECO:0000256" key="7">
    <source>
        <dbReference type="ARBA" id="ARBA00022989"/>
    </source>
</evidence>
<feature type="repeat" description="Solcar" evidence="11">
    <location>
        <begin position="287"/>
        <end position="370"/>
    </location>
</feature>
<evidence type="ECO:0000256" key="1">
    <source>
        <dbReference type="ARBA" id="ARBA00004448"/>
    </source>
</evidence>
<dbReference type="Gene3D" id="1.50.40.10">
    <property type="entry name" value="Mitochondrial carrier domain"/>
    <property type="match status" value="1"/>
</dbReference>
<dbReference type="PRINTS" id="PR00926">
    <property type="entry name" value="MITOCARRIER"/>
</dbReference>
<name>A0A9W6YYU0_AMBMO</name>
<keyword evidence="14" id="KW-1185">Reference proteome</keyword>
<keyword evidence="3 12" id="KW-0813">Transport</keyword>
<comment type="subcellular location">
    <subcellularLocation>
        <location evidence="1">Mitochondrion inner membrane</location>
        <topology evidence="1">Multi-pass membrane protein</topology>
    </subcellularLocation>
</comment>
<evidence type="ECO:0000256" key="12">
    <source>
        <dbReference type="RuleBase" id="RU000488"/>
    </source>
</evidence>
<feature type="repeat" description="Solcar" evidence="11">
    <location>
        <begin position="191"/>
        <end position="277"/>
    </location>
</feature>
<dbReference type="GO" id="GO:0055085">
    <property type="term" value="P:transmembrane transport"/>
    <property type="evidence" value="ECO:0007669"/>
    <property type="project" value="InterPro"/>
</dbReference>
<dbReference type="SUPFAM" id="SSF103506">
    <property type="entry name" value="Mitochondrial carrier"/>
    <property type="match status" value="1"/>
</dbReference>
<keyword evidence="5" id="KW-0677">Repeat</keyword>
<reference evidence="13" key="1">
    <citation type="submission" date="2023-04" db="EMBL/GenBank/DDBJ databases">
        <title>Ambrosiozyma monospora NBRC 1965.</title>
        <authorList>
            <person name="Ichikawa N."/>
            <person name="Sato H."/>
            <person name="Tonouchi N."/>
        </authorList>
    </citation>
    <scope>NUCLEOTIDE SEQUENCE</scope>
    <source>
        <strain evidence="13">NBRC 1965</strain>
    </source>
</reference>
<dbReference type="Pfam" id="PF00153">
    <property type="entry name" value="Mito_carr"/>
    <property type="match status" value="3"/>
</dbReference>
<proteinExistence type="inferred from homology"/>
<dbReference type="InterPro" id="IPR018108">
    <property type="entry name" value="MCP_transmembrane"/>
</dbReference>
<dbReference type="PANTHER" id="PTHR45667">
    <property type="entry name" value="S-ADENOSYLMETHIONINE MITOCHONDRIAL CARRIER PROTEIN"/>
    <property type="match status" value="1"/>
</dbReference>
<keyword evidence="9 11" id="KW-0472">Membrane</keyword>
<evidence type="ECO:0000256" key="6">
    <source>
        <dbReference type="ARBA" id="ARBA00022792"/>
    </source>
</evidence>
<accession>A0A9W6YYU0</accession>
<comment type="similarity">
    <text evidence="2 12">Belongs to the mitochondrial carrier (TC 2.A.29) family.</text>
</comment>
<evidence type="ECO:0000256" key="5">
    <source>
        <dbReference type="ARBA" id="ARBA00022737"/>
    </source>
</evidence>
<dbReference type="InterPro" id="IPR002067">
    <property type="entry name" value="MCP"/>
</dbReference>
<evidence type="ECO:0000256" key="4">
    <source>
        <dbReference type="ARBA" id="ARBA00022692"/>
    </source>
</evidence>
<dbReference type="PROSITE" id="PS50920">
    <property type="entry name" value="SOLCAR"/>
    <property type="match status" value="3"/>
</dbReference>
<organism evidence="13 14">
    <name type="scientific">Ambrosiozyma monospora</name>
    <name type="common">Yeast</name>
    <name type="synonym">Endomycopsis monosporus</name>
    <dbReference type="NCBI Taxonomy" id="43982"/>
    <lineage>
        <taxon>Eukaryota</taxon>
        <taxon>Fungi</taxon>
        <taxon>Dikarya</taxon>
        <taxon>Ascomycota</taxon>
        <taxon>Saccharomycotina</taxon>
        <taxon>Pichiomycetes</taxon>
        <taxon>Pichiales</taxon>
        <taxon>Pichiaceae</taxon>
        <taxon>Ambrosiozyma</taxon>
    </lineage>
</organism>
<evidence type="ECO:0000256" key="11">
    <source>
        <dbReference type="PROSITE-ProRule" id="PRU00282"/>
    </source>
</evidence>
<dbReference type="AlphaFoldDB" id="A0A9W6YYU0"/>
<dbReference type="FunFam" id="1.50.40.10:FF:000018">
    <property type="entry name" value="S-adenosylmethionine mitochondrial carrier protein-like"/>
    <property type="match status" value="1"/>
</dbReference>
<keyword evidence="6" id="KW-0999">Mitochondrion inner membrane</keyword>
<evidence type="ECO:0000313" key="14">
    <source>
        <dbReference type="Proteomes" id="UP001165063"/>
    </source>
</evidence>
<evidence type="ECO:0000313" key="13">
    <source>
        <dbReference type="EMBL" id="GMG29319.1"/>
    </source>
</evidence>
<sequence length="381" mass="41688">MKCIIQYATGNGRAPPEETNCNDRVSVTMTDFAYLAVGRLGRILHGVWTLRVWSHWNHFEALKNILTDVVLVLGHNYHQEAPPTHHIFLSIMGSSDSATPQFGQFAISLISGGAAGTATDLAFFPIDTIKTRLQAKGGFFSNGGFRGLYKGLGSAVVGSAPSASLFFVTYDTTKTYLKHTLPRYIDNQTTALNLSHMISASLGEVAACMVRVPVEVIKQRTQSLQFKSSFQAFKFIITNQSGEGIINGLYRGWSTTIMREIPFTIIQFPLYEQMKLKWADFDGVERVSPIKGAICGSIAGGIAAALTTPLDVLKTRLMLNKEKIPVSQLFKKLVAEEGYGVFLSGIGPRTMWISAGGAIFLGVYETVSTLLTSKNEINEKL</sequence>
<evidence type="ECO:0000256" key="8">
    <source>
        <dbReference type="ARBA" id="ARBA00023128"/>
    </source>
</evidence>
<dbReference type="Proteomes" id="UP001165063">
    <property type="component" value="Unassembled WGS sequence"/>
</dbReference>
<gene>
    <name evidence="13" type="ORF">Amon01_000370300</name>
</gene>
<evidence type="ECO:0000256" key="9">
    <source>
        <dbReference type="ARBA" id="ARBA00023136"/>
    </source>
</evidence>
<evidence type="ECO:0000256" key="3">
    <source>
        <dbReference type="ARBA" id="ARBA00022448"/>
    </source>
</evidence>
<dbReference type="GO" id="GO:0005743">
    <property type="term" value="C:mitochondrial inner membrane"/>
    <property type="evidence" value="ECO:0007669"/>
    <property type="project" value="UniProtKB-SubCell"/>
</dbReference>
<evidence type="ECO:0000256" key="10">
    <source>
        <dbReference type="ARBA" id="ARBA00073559"/>
    </source>
</evidence>
<protein>
    <recommendedName>
        <fullName evidence="10">Putative mitochondrial carrier protein PET8</fullName>
    </recommendedName>
</protein>
<dbReference type="EMBL" id="BSXU01001615">
    <property type="protein sequence ID" value="GMG29319.1"/>
    <property type="molecule type" value="Genomic_DNA"/>
</dbReference>
<feature type="repeat" description="Solcar" evidence="11">
    <location>
        <begin position="103"/>
        <end position="176"/>
    </location>
</feature>
<keyword evidence="7" id="KW-1133">Transmembrane helix</keyword>